<dbReference type="EMBL" id="MFDU01000003">
    <property type="protein sequence ID" value="OGE64678.1"/>
    <property type="molecule type" value="Genomic_DNA"/>
</dbReference>
<comment type="caution">
    <text evidence="3">The sequence shown here is derived from an EMBL/GenBank/DDBJ whole genome shotgun (WGS) entry which is preliminary data.</text>
</comment>
<dbReference type="AlphaFoldDB" id="A0A1F5MH31"/>
<evidence type="ECO:0000256" key="1">
    <source>
        <dbReference type="SAM" id="MobiDB-lite"/>
    </source>
</evidence>
<dbReference type="InterPro" id="IPR011051">
    <property type="entry name" value="RmlC_Cupin_sf"/>
</dbReference>
<feature type="domain" description="Mannose-6-phosphate isomerase type II C-terminal" evidence="2">
    <location>
        <begin position="4"/>
        <end position="100"/>
    </location>
</feature>
<dbReference type="Gene3D" id="2.60.120.10">
    <property type="entry name" value="Jelly Rolls"/>
    <property type="match status" value="1"/>
</dbReference>
<accession>A0A1F5MH31</accession>
<sequence length="130" mass="15278">MVRKKIDKPWGYELHWVPDDKPYMGKILHIDQGKRLSLQTHDQKQESWFLMDGKAKIIWDDENGNLVETEMESGIGYSCSKNQRHRLVGISDCDIIEVSTPEMGTTYRLDDDYKRGDETPEVRKQDREYA</sequence>
<proteinExistence type="predicted"/>
<evidence type="ECO:0000313" key="3">
    <source>
        <dbReference type="EMBL" id="OGE64678.1"/>
    </source>
</evidence>
<dbReference type="GO" id="GO:0005976">
    <property type="term" value="P:polysaccharide metabolic process"/>
    <property type="evidence" value="ECO:0007669"/>
    <property type="project" value="InterPro"/>
</dbReference>
<reference evidence="3 4" key="1">
    <citation type="journal article" date="2016" name="Nat. Commun.">
        <title>Thousands of microbial genomes shed light on interconnected biogeochemical processes in an aquifer system.</title>
        <authorList>
            <person name="Anantharaman K."/>
            <person name="Brown C.T."/>
            <person name="Hug L.A."/>
            <person name="Sharon I."/>
            <person name="Castelle C.J."/>
            <person name="Probst A.J."/>
            <person name="Thomas B.C."/>
            <person name="Singh A."/>
            <person name="Wilkins M.J."/>
            <person name="Karaoz U."/>
            <person name="Brodie E.L."/>
            <person name="Williams K.H."/>
            <person name="Hubbard S.S."/>
            <person name="Banfield J.F."/>
        </authorList>
    </citation>
    <scope>NUCLEOTIDE SEQUENCE [LARGE SCALE GENOMIC DNA]</scope>
</reference>
<dbReference type="GO" id="GO:0016779">
    <property type="term" value="F:nucleotidyltransferase activity"/>
    <property type="evidence" value="ECO:0007669"/>
    <property type="project" value="InterPro"/>
</dbReference>
<evidence type="ECO:0000313" key="4">
    <source>
        <dbReference type="Proteomes" id="UP000183317"/>
    </source>
</evidence>
<dbReference type="SUPFAM" id="SSF51182">
    <property type="entry name" value="RmlC-like cupins"/>
    <property type="match status" value="1"/>
</dbReference>
<evidence type="ECO:0000259" key="2">
    <source>
        <dbReference type="Pfam" id="PF01050"/>
    </source>
</evidence>
<protein>
    <recommendedName>
        <fullName evidence="2">Mannose-6-phosphate isomerase type II C-terminal domain-containing protein</fullName>
    </recommendedName>
</protein>
<name>A0A1F5MH31_9BACT</name>
<dbReference type="Proteomes" id="UP000183317">
    <property type="component" value="Unassembled WGS sequence"/>
</dbReference>
<organism evidence="3 4">
    <name type="scientific">Candidatus Daviesbacteria bacterium RIFCSPLOWO2_02_FULL_36_8</name>
    <dbReference type="NCBI Taxonomy" id="1797793"/>
    <lineage>
        <taxon>Bacteria</taxon>
        <taxon>Candidatus Daviesiibacteriota</taxon>
    </lineage>
</organism>
<feature type="compositionally biased region" description="Basic and acidic residues" evidence="1">
    <location>
        <begin position="108"/>
        <end position="130"/>
    </location>
</feature>
<dbReference type="InterPro" id="IPR001538">
    <property type="entry name" value="Man6P_isomerase-2_C"/>
</dbReference>
<dbReference type="Pfam" id="PF01050">
    <property type="entry name" value="MannoseP_isomer"/>
    <property type="match status" value="1"/>
</dbReference>
<feature type="region of interest" description="Disordered" evidence="1">
    <location>
        <begin position="106"/>
        <end position="130"/>
    </location>
</feature>
<gene>
    <name evidence="3" type="ORF">A3J13_02305</name>
</gene>
<dbReference type="InterPro" id="IPR014710">
    <property type="entry name" value="RmlC-like_jellyroll"/>
</dbReference>